<evidence type="ECO:0000313" key="2">
    <source>
        <dbReference type="Proteomes" id="UP001234178"/>
    </source>
</evidence>
<dbReference type="Proteomes" id="UP001234178">
    <property type="component" value="Unassembled WGS sequence"/>
</dbReference>
<sequence length="114" mass="12916">MMVNIDLHYGTIVHMYLTRIKLRWHCVVGSPVNKSKRRGSAIEPTCSTNIICLPARPDTSLVYVRKTTKDYINLDILFMKVETSLAKLIQDVVCSGSFIGHYAVCKDRGKKVED</sequence>
<evidence type="ECO:0000313" key="1">
    <source>
        <dbReference type="EMBL" id="KAK4005934.1"/>
    </source>
</evidence>
<comment type="caution">
    <text evidence="1">The sequence shown here is derived from an EMBL/GenBank/DDBJ whole genome shotgun (WGS) entry which is preliminary data.</text>
</comment>
<organism evidence="1 2">
    <name type="scientific">Daphnia magna</name>
    <dbReference type="NCBI Taxonomy" id="35525"/>
    <lineage>
        <taxon>Eukaryota</taxon>
        <taxon>Metazoa</taxon>
        <taxon>Ecdysozoa</taxon>
        <taxon>Arthropoda</taxon>
        <taxon>Crustacea</taxon>
        <taxon>Branchiopoda</taxon>
        <taxon>Diplostraca</taxon>
        <taxon>Cladocera</taxon>
        <taxon>Anomopoda</taxon>
        <taxon>Daphniidae</taxon>
        <taxon>Daphnia</taxon>
    </lineage>
</organism>
<keyword evidence="2" id="KW-1185">Reference proteome</keyword>
<accession>A0ABQ9YZB7</accession>
<proteinExistence type="predicted"/>
<reference evidence="1 2" key="1">
    <citation type="journal article" date="2023" name="Nucleic Acids Res.">
        <title>The hologenome of Daphnia magna reveals possible DNA methylation and microbiome-mediated evolution of the host genome.</title>
        <authorList>
            <person name="Chaturvedi A."/>
            <person name="Li X."/>
            <person name="Dhandapani V."/>
            <person name="Marshall H."/>
            <person name="Kissane S."/>
            <person name="Cuenca-Cambronero M."/>
            <person name="Asole G."/>
            <person name="Calvet F."/>
            <person name="Ruiz-Romero M."/>
            <person name="Marangio P."/>
            <person name="Guigo R."/>
            <person name="Rago D."/>
            <person name="Mirbahai L."/>
            <person name="Eastwood N."/>
            <person name="Colbourne J.K."/>
            <person name="Zhou J."/>
            <person name="Mallon E."/>
            <person name="Orsini L."/>
        </authorList>
    </citation>
    <scope>NUCLEOTIDE SEQUENCE [LARGE SCALE GENOMIC DNA]</scope>
    <source>
        <strain evidence="1">LRV0_1</strain>
    </source>
</reference>
<dbReference type="EMBL" id="JAOYFB010000002">
    <property type="protein sequence ID" value="KAK4005934.1"/>
    <property type="molecule type" value="Genomic_DNA"/>
</dbReference>
<protein>
    <submittedName>
        <fullName evidence="1">Uncharacterized protein</fullName>
    </submittedName>
</protein>
<name>A0ABQ9YZB7_9CRUS</name>
<gene>
    <name evidence="1" type="ORF">OUZ56_011060</name>
</gene>